<keyword evidence="4" id="KW-1133">Transmembrane helix</keyword>
<protein>
    <submittedName>
        <fullName evidence="6">Two-component system, NarL family, sensor histidine kinase DesK</fullName>
    </submittedName>
</protein>
<dbReference type="EMBL" id="FOKG01000013">
    <property type="protein sequence ID" value="SFB47854.1"/>
    <property type="molecule type" value="Genomic_DNA"/>
</dbReference>
<evidence type="ECO:0000259" key="5">
    <source>
        <dbReference type="Pfam" id="PF07730"/>
    </source>
</evidence>
<dbReference type="GO" id="GO:0046983">
    <property type="term" value="F:protein dimerization activity"/>
    <property type="evidence" value="ECO:0007669"/>
    <property type="project" value="InterPro"/>
</dbReference>
<evidence type="ECO:0000313" key="7">
    <source>
        <dbReference type="Proteomes" id="UP000243799"/>
    </source>
</evidence>
<organism evidence="6 7">
    <name type="scientific">Amycolatopsis marina</name>
    <dbReference type="NCBI Taxonomy" id="490629"/>
    <lineage>
        <taxon>Bacteria</taxon>
        <taxon>Bacillati</taxon>
        <taxon>Actinomycetota</taxon>
        <taxon>Actinomycetes</taxon>
        <taxon>Pseudonocardiales</taxon>
        <taxon>Pseudonocardiaceae</taxon>
        <taxon>Amycolatopsis</taxon>
    </lineage>
</organism>
<accession>A0A1I1BBW3</accession>
<feature type="transmembrane region" description="Helical" evidence="4">
    <location>
        <begin position="107"/>
        <end position="124"/>
    </location>
</feature>
<dbReference type="GO" id="GO:0000155">
    <property type="term" value="F:phosphorelay sensor kinase activity"/>
    <property type="evidence" value="ECO:0007669"/>
    <property type="project" value="InterPro"/>
</dbReference>
<dbReference type="Gene3D" id="1.20.5.1930">
    <property type="match status" value="1"/>
</dbReference>
<feature type="transmembrane region" description="Helical" evidence="4">
    <location>
        <begin position="131"/>
        <end position="149"/>
    </location>
</feature>
<dbReference type="GO" id="GO:0016020">
    <property type="term" value="C:membrane"/>
    <property type="evidence" value="ECO:0007669"/>
    <property type="project" value="InterPro"/>
</dbReference>
<dbReference type="OrthoDB" id="5241784at2"/>
<dbReference type="InterPro" id="IPR050482">
    <property type="entry name" value="Sensor_HK_TwoCompSys"/>
</dbReference>
<evidence type="ECO:0000256" key="4">
    <source>
        <dbReference type="SAM" id="Phobius"/>
    </source>
</evidence>
<dbReference type="Proteomes" id="UP000243799">
    <property type="component" value="Unassembled WGS sequence"/>
</dbReference>
<keyword evidence="7" id="KW-1185">Reference proteome</keyword>
<feature type="transmembrane region" description="Helical" evidence="4">
    <location>
        <begin position="46"/>
        <end position="64"/>
    </location>
</feature>
<dbReference type="STRING" id="490629.SAMN05216266_11366"/>
<dbReference type="InterPro" id="IPR036890">
    <property type="entry name" value="HATPase_C_sf"/>
</dbReference>
<reference evidence="7" key="1">
    <citation type="submission" date="2016-10" db="EMBL/GenBank/DDBJ databases">
        <authorList>
            <person name="Varghese N."/>
            <person name="Submissions S."/>
        </authorList>
    </citation>
    <scope>NUCLEOTIDE SEQUENCE [LARGE SCALE GENOMIC DNA]</scope>
    <source>
        <strain evidence="7">CGMCC 4.3568</strain>
    </source>
</reference>
<dbReference type="RefSeq" id="WP_091674992.1">
    <property type="nucleotide sequence ID" value="NZ_FOKG01000013.1"/>
</dbReference>
<dbReference type="Pfam" id="PF07730">
    <property type="entry name" value="HisKA_3"/>
    <property type="match status" value="1"/>
</dbReference>
<evidence type="ECO:0000256" key="3">
    <source>
        <dbReference type="ARBA" id="ARBA00023012"/>
    </source>
</evidence>
<keyword evidence="4" id="KW-0812">Transmembrane</keyword>
<sequence length="396" mass="42450">MSDVQDVREPGGMSWLRRYIWASLSFSGLTGLGLVAIDLFRTDFGVVNTILLAAALTAAAVQRIRFLGYTANAVAFEARRPTEQILTSACAVVLAAHAARYTTWPEVWALLPAVVGGAGVISAPRAVRSRLAYGLVLATAATVALALHWRRIPGVEILPAVGVSVLVVAVFVVIDLLTVRFWDLVLELDHARALAGELATARERLRFSADLHDIQGHSLQAIILKGQLTERLIGKDDQAARIHAAELTELARAALADTRKVAHSYRRVGLRTEVANAVELMQAAGIEVEVRGEVAAIAPPLQQPFGALVREGTTNVLRHSRATRCVLSIEVSGGTSVVRLGNDGVRHVPDTVSDGSGVLGLRERFGTIGGEVTAAQTGHDWFELTGRAREPGSERR</sequence>
<proteinExistence type="predicted"/>
<keyword evidence="2 6" id="KW-0418">Kinase</keyword>
<name>A0A1I1BBW3_9PSEU</name>
<feature type="transmembrane region" description="Helical" evidence="4">
    <location>
        <begin position="20"/>
        <end position="40"/>
    </location>
</feature>
<feature type="transmembrane region" description="Helical" evidence="4">
    <location>
        <begin position="161"/>
        <end position="182"/>
    </location>
</feature>
<dbReference type="PANTHER" id="PTHR24421:SF63">
    <property type="entry name" value="SENSOR HISTIDINE KINASE DESK"/>
    <property type="match status" value="1"/>
</dbReference>
<keyword evidence="3" id="KW-0902">Two-component regulatory system</keyword>
<dbReference type="Gene3D" id="3.30.565.10">
    <property type="entry name" value="Histidine kinase-like ATPase, C-terminal domain"/>
    <property type="match status" value="1"/>
</dbReference>
<dbReference type="InterPro" id="IPR011712">
    <property type="entry name" value="Sig_transdc_His_kin_sub3_dim/P"/>
</dbReference>
<evidence type="ECO:0000256" key="1">
    <source>
        <dbReference type="ARBA" id="ARBA00022679"/>
    </source>
</evidence>
<dbReference type="AlphaFoldDB" id="A0A1I1BBW3"/>
<evidence type="ECO:0000313" key="6">
    <source>
        <dbReference type="EMBL" id="SFB47854.1"/>
    </source>
</evidence>
<gene>
    <name evidence="6" type="ORF">SAMN05216266_11366</name>
</gene>
<keyword evidence="4" id="KW-0472">Membrane</keyword>
<keyword evidence="1" id="KW-0808">Transferase</keyword>
<dbReference type="PANTHER" id="PTHR24421">
    <property type="entry name" value="NITRATE/NITRITE SENSOR PROTEIN NARX-RELATED"/>
    <property type="match status" value="1"/>
</dbReference>
<feature type="domain" description="Signal transduction histidine kinase subgroup 3 dimerisation and phosphoacceptor" evidence="5">
    <location>
        <begin position="203"/>
        <end position="268"/>
    </location>
</feature>
<evidence type="ECO:0000256" key="2">
    <source>
        <dbReference type="ARBA" id="ARBA00022777"/>
    </source>
</evidence>